<name>A0A1Q5P9I3_9BACT</name>
<evidence type="ECO:0000256" key="1">
    <source>
        <dbReference type="SAM" id="Phobius"/>
    </source>
</evidence>
<dbReference type="STRING" id="1797110.A3841_04880"/>
<dbReference type="OrthoDB" id="847268at2"/>
<dbReference type="GO" id="GO:0080120">
    <property type="term" value="P:CAAX-box protein maturation"/>
    <property type="evidence" value="ECO:0007669"/>
    <property type="project" value="UniProtKB-ARBA"/>
</dbReference>
<dbReference type="Pfam" id="PF02517">
    <property type="entry name" value="Rce1-like"/>
    <property type="match status" value="1"/>
</dbReference>
<keyword evidence="1" id="KW-0472">Membrane</keyword>
<comment type="caution">
    <text evidence="3">The sequence shown here is derived from an EMBL/GenBank/DDBJ whole genome shotgun (WGS) entry which is preliminary data.</text>
</comment>
<organism evidence="3 4">
    <name type="scientific">Pontibacter flavimaris</name>
    <dbReference type="NCBI Taxonomy" id="1797110"/>
    <lineage>
        <taxon>Bacteria</taxon>
        <taxon>Pseudomonadati</taxon>
        <taxon>Bacteroidota</taxon>
        <taxon>Cytophagia</taxon>
        <taxon>Cytophagales</taxon>
        <taxon>Hymenobacteraceae</taxon>
        <taxon>Pontibacter</taxon>
    </lineage>
</organism>
<evidence type="ECO:0000259" key="2">
    <source>
        <dbReference type="Pfam" id="PF02517"/>
    </source>
</evidence>
<accession>A0A1Q5P9I3</accession>
<sequence>MRTPVFFFTAAPPYAAPPTVQDTLRQLWVFALRPKLPRREHKVVETKLPLILQLALIETVLQTLLFIALALVFSAAGADYLPTGYARAFSANLSFFPVFVMAVLLAPLTEELVFRLPLVYSRSFIVVAVLSFSICYGPVLAQAAGAPAWLVAAGALLLVILLGGYLWSRKWQASMYLLWKRRFGLVFYTSTVLFGLLHLLNYQRSALPLALLLLLLLPKLVGGVFLGYTRLRLGMGWAVALHMYHNLMVLLLLFGYMARV</sequence>
<dbReference type="InterPro" id="IPR003675">
    <property type="entry name" value="Rce1/LyrA-like_dom"/>
</dbReference>
<evidence type="ECO:0000313" key="4">
    <source>
        <dbReference type="Proteomes" id="UP000186551"/>
    </source>
</evidence>
<feature type="domain" description="CAAX prenyl protease 2/Lysostaphin resistance protein A-like" evidence="2">
    <location>
        <begin position="94"/>
        <end position="248"/>
    </location>
</feature>
<feature type="transmembrane region" description="Helical" evidence="1">
    <location>
        <begin position="146"/>
        <end position="167"/>
    </location>
</feature>
<feature type="transmembrane region" description="Helical" evidence="1">
    <location>
        <begin position="206"/>
        <end position="228"/>
    </location>
</feature>
<protein>
    <recommendedName>
        <fullName evidence="2">CAAX prenyl protease 2/Lysostaphin resistance protein A-like domain-containing protein</fullName>
    </recommendedName>
</protein>
<dbReference type="RefSeq" id="WP_073854336.1">
    <property type="nucleotide sequence ID" value="NZ_LVWA01000011.1"/>
</dbReference>
<feature type="transmembrane region" description="Helical" evidence="1">
    <location>
        <begin position="48"/>
        <end position="73"/>
    </location>
</feature>
<feature type="transmembrane region" description="Helical" evidence="1">
    <location>
        <begin position="183"/>
        <end position="200"/>
    </location>
</feature>
<keyword evidence="1" id="KW-0812">Transmembrane</keyword>
<proteinExistence type="predicted"/>
<keyword evidence="4" id="KW-1185">Reference proteome</keyword>
<feature type="transmembrane region" description="Helical" evidence="1">
    <location>
        <begin position="85"/>
        <end position="106"/>
    </location>
</feature>
<keyword evidence="1" id="KW-1133">Transmembrane helix</keyword>
<evidence type="ECO:0000313" key="3">
    <source>
        <dbReference type="EMBL" id="OKL38863.1"/>
    </source>
</evidence>
<dbReference type="AlphaFoldDB" id="A0A1Q5P9I3"/>
<dbReference type="Proteomes" id="UP000186551">
    <property type="component" value="Unassembled WGS sequence"/>
</dbReference>
<feature type="transmembrane region" description="Helical" evidence="1">
    <location>
        <begin position="235"/>
        <end position="258"/>
    </location>
</feature>
<dbReference type="GO" id="GO:0004175">
    <property type="term" value="F:endopeptidase activity"/>
    <property type="evidence" value="ECO:0007669"/>
    <property type="project" value="UniProtKB-ARBA"/>
</dbReference>
<feature type="transmembrane region" description="Helical" evidence="1">
    <location>
        <begin position="118"/>
        <end position="140"/>
    </location>
</feature>
<dbReference type="EMBL" id="LVWA01000011">
    <property type="protein sequence ID" value="OKL38863.1"/>
    <property type="molecule type" value="Genomic_DNA"/>
</dbReference>
<gene>
    <name evidence="3" type="ORF">A3841_04880</name>
</gene>
<reference evidence="3 4" key="1">
    <citation type="submission" date="2016-03" db="EMBL/GenBank/DDBJ databases">
        <title>Genome sequence of Pontibacter sp. nov., of the family cytophagaceae, isolated from marine sediment of the Yellow Sea, China.</title>
        <authorList>
            <person name="Zhang G."/>
            <person name="Zhang R."/>
        </authorList>
    </citation>
    <scope>NUCLEOTIDE SEQUENCE [LARGE SCALE GENOMIC DNA]</scope>
    <source>
        <strain evidence="3 4">S10-8</strain>
    </source>
</reference>